<keyword evidence="1" id="KW-0677">Repeat</keyword>
<proteinExistence type="predicted"/>
<dbReference type="RefSeq" id="WP_036853940.1">
    <property type="nucleotide sequence ID" value="NZ_JRNU01000002.1"/>
</dbReference>
<dbReference type="PANTHER" id="PTHR44858">
    <property type="entry name" value="TETRATRICOPEPTIDE REPEAT PROTEIN 6"/>
    <property type="match status" value="1"/>
</dbReference>
<dbReference type="AlphaFoldDB" id="A0A096B2G0"/>
<sequence>MVNIKKVFLVIIVLLESYNVSAQVNPLRDSLLVATHRLEENVASVDLRLKRASWYLLLEKWSSAKDDYDIILAHNPDNIGALFFRAYANERLGRYGFARQDYNNLLKLAPGHFEAQLGLVLLNEKDKHYTEAMDGINSLIEQAPDSAIAYAVRAGIEKERGLLTLAEYDYTQAIIRDVNNIDYIIQRIEVYIKQKKYKQAKRDVDLLKKLGASFCDIKPFLDKLKNKI</sequence>
<organism evidence="3 4">
    <name type="scientific">Prevotella amnii DNF00058</name>
    <dbReference type="NCBI Taxonomy" id="1401066"/>
    <lineage>
        <taxon>Bacteria</taxon>
        <taxon>Pseudomonadati</taxon>
        <taxon>Bacteroidota</taxon>
        <taxon>Bacteroidia</taxon>
        <taxon>Bacteroidales</taxon>
        <taxon>Prevotellaceae</taxon>
        <taxon>Prevotella</taxon>
    </lineage>
</organism>
<dbReference type="InterPro" id="IPR019734">
    <property type="entry name" value="TPR_rpt"/>
</dbReference>
<name>A0A096B2G0_9BACT</name>
<evidence type="ECO:0000313" key="3">
    <source>
        <dbReference type="EMBL" id="KGF53146.1"/>
    </source>
</evidence>
<evidence type="ECO:0000256" key="1">
    <source>
        <dbReference type="ARBA" id="ARBA00022737"/>
    </source>
</evidence>
<evidence type="ECO:0000256" key="2">
    <source>
        <dbReference type="ARBA" id="ARBA00022803"/>
    </source>
</evidence>
<dbReference type="InterPro" id="IPR011990">
    <property type="entry name" value="TPR-like_helical_dom_sf"/>
</dbReference>
<reference evidence="3 4" key="1">
    <citation type="submission" date="2014-07" db="EMBL/GenBank/DDBJ databases">
        <authorList>
            <person name="McCorrison J."/>
            <person name="Sanka R."/>
            <person name="Torralba M."/>
            <person name="Gillis M."/>
            <person name="Haft D.H."/>
            <person name="Methe B."/>
            <person name="Sutton G."/>
            <person name="Nelson K.E."/>
        </authorList>
    </citation>
    <scope>NUCLEOTIDE SEQUENCE [LARGE SCALE GENOMIC DNA]</scope>
    <source>
        <strain evidence="3 4">DNF00058</strain>
    </source>
</reference>
<dbReference type="EMBL" id="JRNU01000002">
    <property type="protein sequence ID" value="KGF53146.1"/>
    <property type="molecule type" value="Genomic_DNA"/>
</dbReference>
<dbReference type="Proteomes" id="UP000029614">
    <property type="component" value="Unassembled WGS sequence"/>
</dbReference>
<accession>A0A096B2G0</accession>
<protein>
    <submittedName>
        <fullName evidence="3">Uncharacterized protein</fullName>
    </submittedName>
</protein>
<dbReference type="Pfam" id="PF13432">
    <property type="entry name" value="TPR_16"/>
    <property type="match status" value="1"/>
</dbReference>
<comment type="caution">
    <text evidence="3">The sequence shown here is derived from an EMBL/GenBank/DDBJ whole genome shotgun (WGS) entry which is preliminary data.</text>
</comment>
<keyword evidence="4" id="KW-1185">Reference proteome</keyword>
<dbReference type="SMART" id="SM00028">
    <property type="entry name" value="TPR"/>
    <property type="match status" value="4"/>
</dbReference>
<dbReference type="SUPFAM" id="SSF48452">
    <property type="entry name" value="TPR-like"/>
    <property type="match status" value="1"/>
</dbReference>
<dbReference type="Gene3D" id="1.25.40.10">
    <property type="entry name" value="Tetratricopeptide repeat domain"/>
    <property type="match status" value="2"/>
</dbReference>
<keyword evidence="2" id="KW-0802">TPR repeat</keyword>
<dbReference type="OrthoDB" id="1120910at2"/>
<evidence type="ECO:0000313" key="4">
    <source>
        <dbReference type="Proteomes" id="UP000029614"/>
    </source>
</evidence>
<dbReference type="InterPro" id="IPR050498">
    <property type="entry name" value="Ycf3"/>
</dbReference>
<gene>
    <name evidence="3" type="ORF">HMPREF9302_01065</name>
</gene>
<dbReference type="PANTHER" id="PTHR44858:SF1">
    <property type="entry name" value="UDP-N-ACETYLGLUCOSAMINE--PEPTIDE N-ACETYLGLUCOSAMINYLTRANSFERASE SPINDLY-RELATED"/>
    <property type="match status" value="1"/>
</dbReference>